<keyword evidence="5 9" id="KW-0808">Transferase</keyword>
<dbReference type="RefSeq" id="WP_024733561.1">
    <property type="nucleotide sequence ID" value="NZ_BAABYU010000002.1"/>
</dbReference>
<dbReference type="PANTHER" id="PTHR43467">
    <property type="entry name" value="COBALT-PRECORRIN-2 C(20)-METHYLTRANSFERASE"/>
    <property type="match status" value="1"/>
</dbReference>
<proteinExistence type="inferred from homology"/>
<feature type="domain" description="Tetrapyrrole methylase" evidence="8">
    <location>
        <begin position="5"/>
        <end position="223"/>
    </location>
</feature>
<dbReference type="Gene3D" id="3.30.950.10">
    <property type="entry name" value="Methyltransferase, Cobalt-precorrin-4 Transmethylase, Domain 2"/>
    <property type="match status" value="1"/>
</dbReference>
<dbReference type="EC" id="2.1.1.130" evidence="9"/>
<dbReference type="Proteomes" id="UP000261080">
    <property type="component" value="Unassembled WGS sequence"/>
</dbReference>
<dbReference type="GO" id="GO:0030788">
    <property type="term" value="F:precorrin-2 C20-methyltransferase activity"/>
    <property type="evidence" value="ECO:0007669"/>
    <property type="project" value="UniProtKB-EC"/>
</dbReference>
<dbReference type="SUPFAM" id="SSF53790">
    <property type="entry name" value="Tetrapyrrole methylase"/>
    <property type="match status" value="1"/>
</dbReference>
<evidence type="ECO:0000313" key="9">
    <source>
        <dbReference type="EMBL" id="RGE88878.1"/>
    </source>
</evidence>
<evidence type="ECO:0000256" key="7">
    <source>
        <dbReference type="PIRNR" id="PIRNR036427"/>
    </source>
</evidence>
<name>A0A3E3K482_9FIRM</name>
<evidence type="ECO:0000256" key="4">
    <source>
        <dbReference type="ARBA" id="ARBA00022603"/>
    </source>
</evidence>
<dbReference type="PANTHER" id="PTHR43467:SF2">
    <property type="entry name" value="COBALT-PRECORRIN-2 C(20)-METHYLTRANSFERASE"/>
    <property type="match status" value="1"/>
</dbReference>
<dbReference type="AlphaFoldDB" id="A0A3E3K482"/>
<dbReference type="Gene3D" id="3.40.1010.10">
    <property type="entry name" value="Cobalt-precorrin-4 Transmethylase, Domain 1"/>
    <property type="match status" value="1"/>
</dbReference>
<organism evidence="9 10">
    <name type="scientific">Sellimonas intestinalis</name>
    <dbReference type="NCBI Taxonomy" id="1653434"/>
    <lineage>
        <taxon>Bacteria</taxon>
        <taxon>Bacillati</taxon>
        <taxon>Bacillota</taxon>
        <taxon>Clostridia</taxon>
        <taxon>Lachnospirales</taxon>
        <taxon>Lachnospiraceae</taxon>
        <taxon>Sellimonas</taxon>
    </lineage>
</organism>
<dbReference type="InterPro" id="IPR000878">
    <property type="entry name" value="4pyrrol_Mease"/>
</dbReference>
<sequence length="243" mass="27057">MSGILYGTGVGPGESGLLTLKAVRIIQASDLIVVPVSAEDFRRPCLLEEESIHLKRCKAYQIVREEVPKIREKPVLGLPMPMRKEKEALKKIHDEGAKQVEAYLNQGKQIAFLTIGDPSVYSTYLYIHRRVLRDGYEARIIPGVPSFCAAAAALNRGLAENREEIHILPASYGIEEGLTLPGTKILMKAGKKMPVIKDMLRESGEWFAMVENCGMEGERIYENPDDVPDHSSYYSLIVIKEGS</sequence>
<dbReference type="Pfam" id="PF00590">
    <property type="entry name" value="TP_methylase"/>
    <property type="match status" value="1"/>
</dbReference>
<keyword evidence="6" id="KW-0949">S-adenosyl-L-methionine</keyword>
<dbReference type="GO" id="GO:0032259">
    <property type="term" value="P:methylation"/>
    <property type="evidence" value="ECO:0007669"/>
    <property type="project" value="UniProtKB-KW"/>
</dbReference>
<dbReference type="InterPro" id="IPR014777">
    <property type="entry name" value="4pyrrole_Mease_sub1"/>
</dbReference>
<dbReference type="GeneID" id="97193819"/>
<dbReference type="NCBIfam" id="TIGR01467">
    <property type="entry name" value="cobI_cbiL"/>
    <property type="match status" value="1"/>
</dbReference>
<dbReference type="OrthoDB" id="9804789at2"/>
<reference evidence="9 10" key="1">
    <citation type="submission" date="2018-08" db="EMBL/GenBank/DDBJ databases">
        <title>A genome reference for cultivated species of the human gut microbiota.</title>
        <authorList>
            <person name="Zou Y."/>
            <person name="Xue W."/>
            <person name="Luo G."/>
        </authorList>
    </citation>
    <scope>NUCLEOTIDE SEQUENCE [LARGE SCALE GENOMIC DNA]</scope>
    <source>
        <strain evidence="9 10">AF37-2AT</strain>
    </source>
</reference>
<evidence type="ECO:0000256" key="2">
    <source>
        <dbReference type="ARBA" id="ARBA00005879"/>
    </source>
</evidence>
<dbReference type="UniPathway" id="UPA00148"/>
<evidence type="ECO:0000256" key="1">
    <source>
        <dbReference type="ARBA" id="ARBA00004953"/>
    </source>
</evidence>
<dbReference type="PIRSF" id="PIRSF036427">
    <property type="entry name" value="Precrrn-2_mtase"/>
    <property type="match status" value="1"/>
</dbReference>
<keyword evidence="3" id="KW-0169">Cobalamin biosynthesis</keyword>
<dbReference type="EMBL" id="QVLX01000002">
    <property type="protein sequence ID" value="RGE88878.1"/>
    <property type="molecule type" value="Genomic_DNA"/>
</dbReference>
<comment type="similarity">
    <text evidence="2 7">Belongs to the precorrin methyltransferase family.</text>
</comment>
<dbReference type="InterPro" id="IPR035996">
    <property type="entry name" value="4pyrrol_Methylase_sf"/>
</dbReference>
<evidence type="ECO:0000313" key="10">
    <source>
        <dbReference type="Proteomes" id="UP000261080"/>
    </source>
</evidence>
<evidence type="ECO:0000256" key="5">
    <source>
        <dbReference type="ARBA" id="ARBA00022679"/>
    </source>
</evidence>
<dbReference type="InterPro" id="IPR012382">
    <property type="entry name" value="CobI/CbiL"/>
</dbReference>
<keyword evidence="4 9" id="KW-0489">Methyltransferase</keyword>
<evidence type="ECO:0000256" key="3">
    <source>
        <dbReference type="ARBA" id="ARBA00022573"/>
    </source>
</evidence>
<dbReference type="CDD" id="cd11645">
    <property type="entry name" value="Precorrin_2_C20_MT"/>
    <property type="match status" value="1"/>
</dbReference>
<dbReference type="GO" id="GO:0009236">
    <property type="term" value="P:cobalamin biosynthetic process"/>
    <property type="evidence" value="ECO:0007669"/>
    <property type="project" value="UniProtKB-UniRule"/>
</dbReference>
<evidence type="ECO:0000256" key="6">
    <source>
        <dbReference type="ARBA" id="ARBA00022691"/>
    </source>
</evidence>
<gene>
    <name evidence="9" type="primary">cobI</name>
    <name evidence="9" type="ORF">DW016_05070</name>
</gene>
<keyword evidence="10" id="KW-1185">Reference proteome</keyword>
<dbReference type="InterPro" id="IPR006364">
    <property type="entry name" value="CobI/CbiL/CobIJ_dom"/>
</dbReference>
<accession>A0A3E3K482</accession>
<dbReference type="InterPro" id="IPR014776">
    <property type="entry name" value="4pyrrole_Mease_sub2"/>
</dbReference>
<comment type="caution">
    <text evidence="9">The sequence shown here is derived from an EMBL/GenBank/DDBJ whole genome shotgun (WGS) entry which is preliminary data.</text>
</comment>
<comment type="pathway">
    <text evidence="1">Cofactor biosynthesis; adenosylcobalamin biosynthesis.</text>
</comment>
<protein>
    <submittedName>
        <fullName evidence="9">Precorrin-2 C(20)-methyltransferase</fullName>
        <ecNumber evidence="9">2.1.1.130</ecNumber>
    </submittedName>
</protein>
<evidence type="ECO:0000259" key="8">
    <source>
        <dbReference type="Pfam" id="PF00590"/>
    </source>
</evidence>